<feature type="transmembrane region" description="Helical" evidence="6">
    <location>
        <begin position="550"/>
        <end position="570"/>
    </location>
</feature>
<evidence type="ECO:0000256" key="5">
    <source>
        <dbReference type="SAM" id="MobiDB-lite"/>
    </source>
</evidence>
<feature type="compositionally biased region" description="Polar residues" evidence="5">
    <location>
        <begin position="953"/>
        <end position="972"/>
    </location>
</feature>
<feature type="compositionally biased region" description="Low complexity" evidence="5">
    <location>
        <begin position="755"/>
        <end position="768"/>
    </location>
</feature>
<dbReference type="EMBL" id="SDMP01000013">
    <property type="protein sequence ID" value="RYR17974.1"/>
    <property type="molecule type" value="Genomic_DNA"/>
</dbReference>
<feature type="transmembrane region" description="Helical" evidence="6">
    <location>
        <begin position="184"/>
        <end position="207"/>
    </location>
</feature>
<name>A0A444ZV86_ARAHY</name>
<gene>
    <name evidence="7" type="ORF">Ahy_B03g062621</name>
</gene>
<keyword evidence="3 6" id="KW-1133">Transmembrane helix</keyword>
<dbReference type="SUPFAM" id="SSF103473">
    <property type="entry name" value="MFS general substrate transporter"/>
    <property type="match status" value="1"/>
</dbReference>
<comment type="caution">
    <text evidence="7">The sequence shown here is derived from an EMBL/GenBank/DDBJ whole genome shotgun (WGS) entry which is preliminary data.</text>
</comment>
<keyword evidence="2 6" id="KW-0812">Transmembrane</keyword>
<evidence type="ECO:0000256" key="4">
    <source>
        <dbReference type="ARBA" id="ARBA00023136"/>
    </source>
</evidence>
<evidence type="ECO:0000256" key="1">
    <source>
        <dbReference type="ARBA" id="ARBA00004141"/>
    </source>
</evidence>
<dbReference type="GO" id="GO:0016020">
    <property type="term" value="C:membrane"/>
    <property type="evidence" value="ECO:0007669"/>
    <property type="project" value="UniProtKB-SubCell"/>
</dbReference>
<organism evidence="7 8">
    <name type="scientific">Arachis hypogaea</name>
    <name type="common">Peanut</name>
    <dbReference type="NCBI Taxonomy" id="3818"/>
    <lineage>
        <taxon>Eukaryota</taxon>
        <taxon>Viridiplantae</taxon>
        <taxon>Streptophyta</taxon>
        <taxon>Embryophyta</taxon>
        <taxon>Tracheophyta</taxon>
        <taxon>Spermatophyta</taxon>
        <taxon>Magnoliopsida</taxon>
        <taxon>eudicotyledons</taxon>
        <taxon>Gunneridae</taxon>
        <taxon>Pentapetalae</taxon>
        <taxon>rosids</taxon>
        <taxon>fabids</taxon>
        <taxon>Fabales</taxon>
        <taxon>Fabaceae</taxon>
        <taxon>Papilionoideae</taxon>
        <taxon>50 kb inversion clade</taxon>
        <taxon>dalbergioids sensu lato</taxon>
        <taxon>Dalbergieae</taxon>
        <taxon>Pterocarpus clade</taxon>
        <taxon>Arachis</taxon>
    </lineage>
</organism>
<evidence type="ECO:0000256" key="6">
    <source>
        <dbReference type="SAM" id="Phobius"/>
    </source>
</evidence>
<feature type="compositionally biased region" description="Polar residues" evidence="5">
    <location>
        <begin position="609"/>
        <end position="623"/>
    </location>
</feature>
<evidence type="ECO:0000313" key="7">
    <source>
        <dbReference type="EMBL" id="RYR17974.1"/>
    </source>
</evidence>
<feature type="region of interest" description="Disordered" evidence="5">
    <location>
        <begin position="737"/>
        <end position="785"/>
    </location>
</feature>
<feature type="transmembrane region" description="Helical" evidence="6">
    <location>
        <begin position="512"/>
        <end position="530"/>
    </location>
</feature>
<feature type="transmembrane region" description="Helical" evidence="6">
    <location>
        <begin position="465"/>
        <end position="491"/>
    </location>
</feature>
<evidence type="ECO:0000313" key="8">
    <source>
        <dbReference type="Proteomes" id="UP000289738"/>
    </source>
</evidence>
<evidence type="ECO:0000256" key="3">
    <source>
        <dbReference type="ARBA" id="ARBA00022989"/>
    </source>
</evidence>
<feature type="transmembrane region" description="Helical" evidence="6">
    <location>
        <begin position="379"/>
        <end position="399"/>
    </location>
</feature>
<feature type="transmembrane region" description="Helical" evidence="6">
    <location>
        <begin position="420"/>
        <end position="440"/>
    </location>
</feature>
<proteinExistence type="predicted"/>
<feature type="compositionally biased region" description="Basic and acidic residues" evidence="5">
    <location>
        <begin position="769"/>
        <end position="784"/>
    </location>
</feature>
<feature type="region of interest" description="Disordered" evidence="5">
    <location>
        <begin position="953"/>
        <end position="979"/>
    </location>
</feature>
<feature type="transmembrane region" description="Helical" evidence="6">
    <location>
        <begin position="99"/>
        <end position="122"/>
    </location>
</feature>
<keyword evidence="8" id="KW-1185">Reference proteome</keyword>
<dbReference type="CDD" id="cd17414">
    <property type="entry name" value="MFS_NPF4"/>
    <property type="match status" value="1"/>
</dbReference>
<feature type="region of interest" description="Disordered" evidence="5">
    <location>
        <begin position="282"/>
        <end position="302"/>
    </location>
</feature>
<comment type="subcellular location">
    <subcellularLocation>
        <location evidence="1">Membrane</location>
        <topology evidence="1">Multi-pass membrane protein</topology>
    </subcellularLocation>
</comment>
<dbReference type="GO" id="GO:0022857">
    <property type="term" value="F:transmembrane transporter activity"/>
    <property type="evidence" value="ECO:0007669"/>
    <property type="project" value="InterPro"/>
</dbReference>
<accession>A0A444ZV86</accession>
<sequence>MELEDQQVSRRWEGYVDWRNKPALRGRHGGMLAAFFVLVVEVMENLAFLANASNIVVYMGKFMHFSPSESAINVTNFMGTAFLLALVGGFFSDAFFTTYHVYLVSALIEFLGLVVLTIQARVPSLQPCGGATPCEEVTGAKAAMFFVGLYLVALGVGGIKGSLPAHGAEQFDESTPSGRKQRSTFFNYFVFCLSCGALVAVTFVVWVEDNKGWQWGFGISTITIFLSIPVFLSGSSTYRNKIPLGSPLTTILKVLIAASVSSCILKDSSNAIVNMASSPSNPLPGNNIEQEDAAKASNKETENETTSNTLKFLNSAAQNKAIHSSIQCTVQQVEDVKIVLKMLPIFACTIMLNCCLAQLNTFSIEQASTMNTKLGSLNIPPASLPVFPVIFIMILAPIYDHIIIPFARKTTKTEMGVTHLQRVGIGLVLSIIAMAVAAIVEVKRKNVATNSGLIDDATKRLPITFFWIAFQYLFLGSADLFTLAGLLEFFFTEAPIKMRSLATSLSWASLAMGYYLSSVIVSIVNGITGSSSHKPWLSGANLNHYHLERFYWLMCVLSGLNFLHFLFWAIKYKYRGRGISNKVGGTMNFLMRSTSHVHVERTPIPESPQADTPQTTSGTSSETLDSEDPYSRLSTIEEFDGEIDGEIGNVSGNGSRKDTPILAKHVDVSEEEGWIAIPYKELPKSWNDVSDIQSLHSLDRSFLFPGEQVQIVACLSACKHDTEIITPFKVAAMMSKNGIGHSPEKQNGNIEDRSNSGSGEGKISSSSQEQKEESLSKPKADHPADVSAGESLLRMEVHKRQTALLLQRFENSHFFVRISEYDEPLWSKRSSSEKSGSSEFNDLKASTIGVRETAKDSSSISAIVDRGNFDANISGGVARNSVKCFALPNGDIVVLLQVNVGVNFLRDPCIEILQYEKYQDNVLSPQNQGSSVNMSQDQCGELLMWLLPLDNTHSSPSRPLSPTKLPSSTGTGSASHRHHYSASAGSQSFFAHFRSYSMSSLPQNTSIPPVAPVKAASSKPAFDMEDWDQISFQKLRRKNDVEELLSFRGVSLERERFSVCCGLEGIYTPGRRWRRKLEIIQPVEIHSFAADCNTDDLLCVQIKNVAPADAPDIVIFIDAITIVFDEATKSGLPSSLPISCIEAGHDHSLPNLALRRGEEHSFILKPATWKNLKMQYETNSQLSKSHSGNLASSLNSSPQSLDRRKAALNDDQYAIVVSCRCNYTASQLFFKQPTSWRPRTSRDILISVASEMSGESPGPYARNSPLPVQVLTLQASNFTSEDLTLTVLAPASFTSPPSVVSLNSPTSSMSPFVGFTEFLGRVNVERHTNVTQGQSFSPLVKENEKQSNHGAPQSSSMNDVIPSSGLSCTHLWLQSRVPLGCVPSQSTATIKLELLPLTDGIITLDSLQINVKEKVNRDGCLPGFQNCSADTVVAPRYHWIG</sequence>
<dbReference type="PANTHER" id="PTHR36034">
    <property type="entry name" value="EXPRESSED PROTEIN"/>
    <property type="match status" value="1"/>
</dbReference>
<dbReference type="InterPro" id="IPR000109">
    <property type="entry name" value="POT_fam"/>
</dbReference>
<feature type="region of interest" description="Disordered" evidence="5">
    <location>
        <begin position="600"/>
        <end position="630"/>
    </location>
</feature>
<feature type="transmembrane region" description="Helical" evidence="6">
    <location>
        <begin position="213"/>
        <end position="232"/>
    </location>
</feature>
<evidence type="ECO:0008006" key="9">
    <source>
        <dbReference type="Google" id="ProtNLM"/>
    </source>
</evidence>
<dbReference type="Pfam" id="PF00854">
    <property type="entry name" value="PTR2"/>
    <property type="match status" value="1"/>
</dbReference>
<protein>
    <recommendedName>
        <fullName evidence="9">Protein NRT1/ PTR FAMILY 4.6</fullName>
    </recommendedName>
</protein>
<dbReference type="Proteomes" id="UP000289738">
    <property type="component" value="Chromosome B03"/>
</dbReference>
<feature type="compositionally biased region" description="Basic and acidic residues" evidence="5">
    <location>
        <begin position="292"/>
        <end position="302"/>
    </location>
</feature>
<reference evidence="7 8" key="1">
    <citation type="submission" date="2019-01" db="EMBL/GenBank/DDBJ databases">
        <title>Sequencing of cultivated peanut Arachis hypogaea provides insights into genome evolution and oil improvement.</title>
        <authorList>
            <person name="Chen X."/>
        </authorList>
    </citation>
    <scope>NUCLEOTIDE SEQUENCE [LARGE SCALE GENOMIC DNA]</scope>
    <source>
        <strain evidence="8">cv. Fuhuasheng</strain>
        <tissue evidence="7">Leaves</tissue>
    </source>
</reference>
<feature type="transmembrane region" description="Helical" evidence="6">
    <location>
        <begin position="142"/>
        <end position="163"/>
    </location>
</feature>
<feature type="transmembrane region" description="Helical" evidence="6">
    <location>
        <begin position="70"/>
        <end position="92"/>
    </location>
</feature>
<dbReference type="PANTHER" id="PTHR36034:SF2">
    <property type="entry name" value="EXPRESSED PROTEIN"/>
    <property type="match status" value="1"/>
</dbReference>
<feature type="compositionally biased region" description="Polar residues" evidence="5">
    <location>
        <begin position="1348"/>
        <end position="1358"/>
    </location>
</feature>
<evidence type="ECO:0000256" key="2">
    <source>
        <dbReference type="ARBA" id="ARBA00022692"/>
    </source>
</evidence>
<dbReference type="InterPro" id="IPR036259">
    <property type="entry name" value="MFS_trans_sf"/>
</dbReference>
<feature type="transmembrane region" description="Helical" evidence="6">
    <location>
        <begin position="29"/>
        <end position="50"/>
    </location>
</feature>
<dbReference type="Gene3D" id="1.20.1250.20">
    <property type="entry name" value="MFS general substrate transporter like domains"/>
    <property type="match status" value="1"/>
</dbReference>
<feature type="region of interest" description="Disordered" evidence="5">
    <location>
        <begin position="1333"/>
        <end position="1358"/>
    </location>
</feature>
<keyword evidence="4 6" id="KW-0472">Membrane</keyword>